<dbReference type="PROSITE" id="PS51278">
    <property type="entry name" value="GATASE_TYPE_2"/>
    <property type="match status" value="1"/>
</dbReference>
<dbReference type="GO" id="GO:0097367">
    <property type="term" value="F:carbohydrate derivative binding"/>
    <property type="evidence" value="ECO:0007669"/>
    <property type="project" value="InterPro"/>
</dbReference>
<proteinExistence type="predicted"/>
<dbReference type="PROSITE" id="PS51464">
    <property type="entry name" value="SIS"/>
    <property type="match status" value="1"/>
</dbReference>
<dbReference type="Gene3D" id="3.60.20.10">
    <property type="entry name" value="Glutamine Phosphoribosylpyrophosphate, subunit 1, domain 1"/>
    <property type="match status" value="1"/>
</dbReference>
<accession>A0A382QBX2</accession>
<dbReference type="CDD" id="cd05008">
    <property type="entry name" value="SIS_GlmS_GlmD_1"/>
    <property type="match status" value="1"/>
</dbReference>
<keyword evidence="5" id="KW-0677">Repeat</keyword>
<dbReference type="SUPFAM" id="SSF53697">
    <property type="entry name" value="SIS domain"/>
    <property type="match status" value="1"/>
</dbReference>
<dbReference type="GO" id="GO:0005829">
    <property type="term" value="C:cytosol"/>
    <property type="evidence" value="ECO:0007669"/>
    <property type="project" value="TreeGrafter"/>
</dbReference>
<evidence type="ECO:0000256" key="2">
    <source>
        <dbReference type="ARBA" id="ARBA00012916"/>
    </source>
</evidence>
<dbReference type="InterPro" id="IPR017932">
    <property type="entry name" value="GATase_2_dom"/>
</dbReference>
<feature type="domain" description="Glutamine amidotransferase type-2" evidence="7">
    <location>
        <begin position="1"/>
        <end position="84"/>
    </location>
</feature>
<dbReference type="InterPro" id="IPR046348">
    <property type="entry name" value="SIS_dom_sf"/>
</dbReference>
<dbReference type="InterPro" id="IPR001347">
    <property type="entry name" value="SIS_dom"/>
</dbReference>
<dbReference type="GO" id="GO:0006487">
    <property type="term" value="P:protein N-linked glycosylation"/>
    <property type="evidence" value="ECO:0007669"/>
    <property type="project" value="TreeGrafter"/>
</dbReference>
<dbReference type="PANTHER" id="PTHR10937:SF0">
    <property type="entry name" value="GLUTAMINE--FRUCTOSE-6-PHOSPHATE TRANSAMINASE (ISOMERIZING)"/>
    <property type="match status" value="1"/>
</dbReference>
<evidence type="ECO:0000256" key="1">
    <source>
        <dbReference type="ARBA" id="ARBA00001031"/>
    </source>
</evidence>
<dbReference type="SUPFAM" id="SSF56235">
    <property type="entry name" value="N-terminal nucleophile aminohydrolases (Ntn hydrolases)"/>
    <property type="match status" value="1"/>
</dbReference>
<dbReference type="InterPro" id="IPR035466">
    <property type="entry name" value="GlmS/AgaS_SIS"/>
</dbReference>
<reference evidence="9" key="1">
    <citation type="submission" date="2018-05" db="EMBL/GenBank/DDBJ databases">
        <authorList>
            <person name="Lanie J.A."/>
            <person name="Ng W.-L."/>
            <person name="Kazmierczak K.M."/>
            <person name="Andrzejewski T.M."/>
            <person name="Davidsen T.M."/>
            <person name="Wayne K.J."/>
            <person name="Tettelin H."/>
            <person name="Glass J.I."/>
            <person name="Rusch D."/>
            <person name="Podicherti R."/>
            <person name="Tsui H.-C.T."/>
            <person name="Winkler M.E."/>
        </authorList>
    </citation>
    <scope>NUCLEOTIDE SEQUENCE</scope>
</reference>
<dbReference type="GO" id="GO:0006002">
    <property type="term" value="P:fructose 6-phosphate metabolic process"/>
    <property type="evidence" value="ECO:0007669"/>
    <property type="project" value="TreeGrafter"/>
</dbReference>
<dbReference type="GO" id="GO:0004360">
    <property type="term" value="F:glutamine-fructose-6-phosphate transaminase (isomerizing) activity"/>
    <property type="evidence" value="ECO:0007669"/>
    <property type="project" value="UniProtKB-EC"/>
</dbReference>
<evidence type="ECO:0000259" key="8">
    <source>
        <dbReference type="PROSITE" id="PS51464"/>
    </source>
</evidence>
<keyword evidence="6" id="KW-0315">Glutamine amidotransferase</keyword>
<evidence type="ECO:0000256" key="6">
    <source>
        <dbReference type="ARBA" id="ARBA00022962"/>
    </source>
</evidence>
<dbReference type="PANTHER" id="PTHR10937">
    <property type="entry name" value="GLUCOSAMINE--FRUCTOSE-6-PHOSPHATE AMINOTRANSFERASE, ISOMERIZING"/>
    <property type="match status" value="1"/>
</dbReference>
<protein>
    <recommendedName>
        <fullName evidence="2">glutamine--fructose-6-phosphate transaminase (isomerizing)</fullName>
        <ecNumber evidence="2">2.6.1.16</ecNumber>
    </recommendedName>
</protein>
<keyword evidence="4" id="KW-0808">Transferase</keyword>
<evidence type="ECO:0000256" key="5">
    <source>
        <dbReference type="ARBA" id="ARBA00022737"/>
    </source>
</evidence>
<organism evidence="9">
    <name type="scientific">marine metagenome</name>
    <dbReference type="NCBI Taxonomy" id="408172"/>
    <lineage>
        <taxon>unclassified sequences</taxon>
        <taxon>metagenomes</taxon>
        <taxon>ecological metagenomes</taxon>
    </lineage>
</organism>
<dbReference type="EC" id="2.6.1.16" evidence="2"/>
<dbReference type="AlphaFoldDB" id="A0A382QBX2"/>
<dbReference type="Pfam" id="PF01380">
    <property type="entry name" value="SIS"/>
    <property type="match status" value="1"/>
</dbReference>
<comment type="catalytic activity">
    <reaction evidence="1">
        <text>D-fructose 6-phosphate + L-glutamine = D-glucosamine 6-phosphate + L-glutamate</text>
        <dbReference type="Rhea" id="RHEA:13237"/>
        <dbReference type="ChEBI" id="CHEBI:29985"/>
        <dbReference type="ChEBI" id="CHEBI:58359"/>
        <dbReference type="ChEBI" id="CHEBI:58725"/>
        <dbReference type="ChEBI" id="CHEBI:61527"/>
        <dbReference type="EC" id="2.6.1.16"/>
    </reaction>
</comment>
<dbReference type="FunFam" id="3.40.50.10490:FF:000001">
    <property type="entry name" value="Glutamine--fructose-6-phosphate aminotransferase [isomerizing]"/>
    <property type="match status" value="1"/>
</dbReference>
<keyword evidence="3" id="KW-0032">Aminotransferase</keyword>
<evidence type="ECO:0000313" key="9">
    <source>
        <dbReference type="EMBL" id="SVC83064.1"/>
    </source>
</evidence>
<name>A0A382QBX2_9ZZZZ</name>
<dbReference type="InterPro" id="IPR029055">
    <property type="entry name" value="Ntn_hydrolases_N"/>
</dbReference>
<sequence>YYADGLSFEQAVQTALNQVIGTYGIVTMCSDEPNKLVAASHGSPLVIGLGEKEYFIASDASPIVDHTRNVIYLDEGEMLTIDENGHEIRSISDDTVINKISTEIEFSIEEIEKGEFPHYMLKEIHEQTTTITDTMRGRINLEDGTAHLGGISDYLDRIENAQRIYITACGTSWHAGLMGKYLLEEYSGIPVHVEYASEFRYRHPIVNSETVVIAISQSGETADTLAAIRKAKENGALTLGICNVVGSSISRETDCGIYTHAGPEIGVASTKAFTAQVTVLFLLALCFGRKKGVSHSSGKKFTKALLNIGNQVQNVLYNSDAILEVAKSTVHAN</sequence>
<dbReference type="EMBL" id="UINC01113449">
    <property type="protein sequence ID" value="SVC83064.1"/>
    <property type="molecule type" value="Genomic_DNA"/>
</dbReference>
<dbReference type="GO" id="GO:0006047">
    <property type="term" value="P:UDP-N-acetylglucosamine metabolic process"/>
    <property type="evidence" value="ECO:0007669"/>
    <property type="project" value="TreeGrafter"/>
</dbReference>
<evidence type="ECO:0000259" key="7">
    <source>
        <dbReference type="PROSITE" id="PS51278"/>
    </source>
</evidence>
<evidence type="ECO:0000256" key="4">
    <source>
        <dbReference type="ARBA" id="ARBA00022679"/>
    </source>
</evidence>
<gene>
    <name evidence="9" type="ORF">METZ01_LOCUS335918</name>
</gene>
<feature type="domain" description="SIS" evidence="8">
    <location>
        <begin position="154"/>
        <end position="293"/>
    </location>
</feature>
<feature type="non-terminal residue" evidence="9">
    <location>
        <position position="1"/>
    </location>
</feature>
<feature type="non-terminal residue" evidence="9">
    <location>
        <position position="333"/>
    </location>
</feature>
<evidence type="ECO:0000256" key="3">
    <source>
        <dbReference type="ARBA" id="ARBA00022576"/>
    </source>
</evidence>
<dbReference type="Gene3D" id="3.40.50.10490">
    <property type="entry name" value="Glucose-6-phosphate isomerase like protein, domain 1"/>
    <property type="match status" value="1"/>
</dbReference>